<dbReference type="AlphaFoldDB" id="A0A6J7MQ71"/>
<dbReference type="SUPFAM" id="SSF144091">
    <property type="entry name" value="Rhomboid-like"/>
    <property type="match status" value="1"/>
</dbReference>
<sequence length="315" mass="34202">MAIPLHDDNPSGQFPILTVLLIAINIFVFALIQPHEATKDFVFSYEHAVIPCEIRDHAPLGEAELVSGVCGRTRVTVGGETYGERPLASAKNIWLAMLTSMFLHGSWLHLLGNMLFLWVFGNNIEERFGKVGFLVFFAAAGIVATIAQVLVEPGSTIPIVGASGAIAGVMGAYLVLFPRARILTWWPMFVILVVYIPAAVVLGLWFLMQFAIDPNSGVAWAAHVGGFLFGAFVALLLRSHLKPLPVVAGRSGTTTPVKRRPLKPHPNPAPSAPNYMPPSSPVVFDQSGLDDWGPPKLPPHSGPEREWRPLEPPDD</sequence>
<dbReference type="GO" id="GO:0004252">
    <property type="term" value="F:serine-type endopeptidase activity"/>
    <property type="evidence" value="ECO:0007669"/>
    <property type="project" value="InterPro"/>
</dbReference>
<keyword evidence="5 8" id="KW-1133">Transmembrane helix</keyword>
<evidence type="ECO:0000256" key="1">
    <source>
        <dbReference type="ARBA" id="ARBA00004141"/>
    </source>
</evidence>
<feature type="region of interest" description="Disordered" evidence="7">
    <location>
        <begin position="251"/>
        <end position="315"/>
    </location>
</feature>
<evidence type="ECO:0000256" key="4">
    <source>
        <dbReference type="ARBA" id="ARBA00022801"/>
    </source>
</evidence>
<keyword evidence="4" id="KW-0378">Hydrolase</keyword>
<evidence type="ECO:0000313" key="10">
    <source>
        <dbReference type="EMBL" id="CAB4980573.1"/>
    </source>
</evidence>
<gene>
    <name evidence="10" type="ORF">UFOPK3974_00335</name>
</gene>
<dbReference type="Pfam" id="PF01694">
    <property type="entry name" value="Rhomboid"/>
    <property type="match status" value="1"/>
</dbReference>
<dbReference type="InterPro" id="IPR050925">
    <property type="entry name" value="Rhomboid_protease_S54"/>
</dbReference>
<keyword evidence="6 8" id="KW-0472">Membrane</keyword>
<dbReference type="InterPro" id="IPR035952">
    <property type="entry name" value="Rhomboid-like_sf"/>
</dbReference>
<feature type="compositionally biased region" description="Basic and acidic residues" evidence="7">
    <location>
        <begin position="302"/>
        <end position="315"/>
    </location>
</feature>
<feature type="transmembrane region" description="Helical" evidence="8">
    <location>
        <begin position="93"/>
        <end position="119"/>
    </location>
</feature>
<name>A0A6J7MQ71_9ZZZZ</name>
<feature type="transmembrane region" description="Helical" evidence="8">
    <location>
        <begin position="218"/>
        <end position="237"/>
    </location>
</feature>
<dbReference type="EMBL" id="CAFBOR010000028">
    <property type="protein sequence ID" value="CAB4980573.1"/>
    <property type="molecule type" value="Genomic_DNA"/>
</dbReference>
<feature type="transmembrane region" description="Helical" evidence="8">
    <location>
        <begin position="189"/>
        <end position="212"/>
    </location>
</feature>
<dbReference type="GO" id="GO:0016020">
    <property type="term" value="C:membrane"/>
    <property type="evidence" value="ECO:0007669"/>
    <property type="project" value="UniProtKB-SubCell"/>
</dbReference>
<dbReference type="Gene3D" id="1.20.1540.10">
    <property type="entry name" value="Rhomboid-like"/>
    <property type="match status" value="1"/>
</dbReference>
<feature type="compositionally biased region" description="Pro residues" evidence="7">
    <location>
        <begin position="264"/>
        <end position="280"/>
    </location>
</feature>
<feature type="transmembrane region" description="Helical" evidence="8">
    <location>
        <begin position="131"/>
        <end position="151"/>
    </location>
</feature>
<dbReference type="InterPro" id="IPR022764">
    <property type="entry name" value="Peptidase_S54_rhomboid_dom"/>
</dbReference>
<evidence type="ECO:0000256" key="7">
    <source>
        <dbReference type="SAM" id="MobiDB-lite"/>
    </source>
</evidence>
<protein>
    <submittedName>
        <fullName evidence="10">Unannotated protein</fullName>
    </submittedName>
</protein>
<comment type="subcellular location">
    <subcellularLocation>
        <location evidence="1">Membrane</location>
        <topology evidence="1">Multi-pass membrane protein</topology>
    </subcellularLocation>
</comment>
<evidence type="ECO:0000256" key="2">
    <source>
        <dbReference type="ARBA" id="ARBA00009045"/>
    </source>
</evidence>
<evidence type="ECO:0000256" key="8">
    <source>
        <dbReference type="SAM" id="Phobius"/>
    </source>
</evidence>
<evidence type="ECO:0000259" key="9">
    <source>
        <dbReference type="Pfam" id="PF01694"/>
    </source>
</evidence>
<evidence type="ECO:0000256" key="3">
    <source>
        <dbReference type="ARBA" id="ARBA00022692"/>
    </source>
</evidence>
<organism evidence="10">
    <name type="scientific">freshwater metagenome</name>
    <dbReference type="NCBI Taxonomy" id="449393"/>
    <lineage>
        <taxon>unclassified sequences</taxon>
        <taxon>metagenomes</taxon>
        <taxon>ecological metagenomes</taxon>
    </lineage>
</organism>
<feature type="transmembrane region" description="Helical" evidence="8">
    <location>
        <begin position="157"/>
        <end position="177"/>
    </location>
</feature>
<feature type="domain" description="Peptidase S54 rhomboid" evidence="9">
    <location>
        <begin position="94"/>
        <end position="238"/>
    </location>
</feature>
<proteinExistence type="inferred from homology"/>
<dbReference type="PANTHER" id="PTHR43731">
    <property type="entry name" value="RHOMBOID PROTEASE"/>
    <property type="match status" value="1"/>
</dbReference>
<evidence type="ECO:0000256" key="6">
    <source>
        <dbReference type="ARBA" id="ARBA00023136"/>
    </source>
</evidence>
<reference evidence="10" key="1">
    <citation type="submission" date="2020-05" db="EMBL/GenBank/DDBJ databases">
        <authorList>
            <person name="Chiriac C."/>
            <person name="Salcher M."/>
            <person name="Ghai R."/>
            <person name="Kavagutti S V."/>
        </authorList>
    </citation>
    <scope>NUCLEOTIDE SEQUENCE</scope>
</reference>
<accession>A0A6J7MQ71</accession>
<dbReference type="PANTHER" id="PTHR43731:SF14">
    <property type="entry name" value="PRESENILIN-ASSOCIATED RHOMBOID-LIKE PROTEIN, MITOCHONDRIAL"/>
    <property type="match status" value="1"/>
</dbReference>
<comment type="similarity">
    <text evidence="2">Belongs to the peptidase S54 family.</text>
</comment>
<evidence type="ECO:0000256" key="5">
    <source>
        <dbReference type="ARBA" id="ARBA00022989"/>
    </source>
</evidence>
<keyword evidence="3 8" id="KW-0812">Transmembrane</keyword>
<feature type="transmembrane region" description="Helical" evidence="8">
    <location>
        <begin position="12"/>
        <end position="32"/>
    </location>
</feature>